<accession>A0ABY5KX92</accession>
<organism evidence="4 5">
    <name type="scientific">Cellulomonas chengniuliangii</name>
    <dbReference type="NCBI Taxonomy" id="2968084"/>
    <lineage>
        <taxon>Bacteria</taxon>
        <taxon>Bacillati</taxon>
        <taxon>Actinomycetota</taxon>
        <taxon>Actinomycetes</taxon>
        <taxon>Micrococcales</taxon>
        <taxon>Cellulomonadaceae</taxon>
        <taxon>Cellulomonas</taxon>
    </lineage>
</organism>
<dbReference type="PANTHER" id="PTHR30632">
    <property type="entry name" value="MOLYBDATE-BINDING PERIPLASMIC PROTEIN"/>
    <property type="match status" value="1"/>
</dbReference>
<reference evidence="4 5" key="1">
    <citation type="submission" date="2022-07" db="EMBL/GenBank/DDBJ databases">
        <title>Novel species in genus cellulomonas.</title>
        <authorList>
            <person name="Ye L."/>
        </authorList>
    </citation>
    <scope>NUCLEOTIDE SEQUENCE [LARGE SCALE GENOMIC DNA]</scope>
    <source>
        <strain evidence="5">zg-Y338</strain>
    </source>
</reference>
<dbReference type="SUPFAM" id="SSF53850">
    <property type="entry name" value="Periplasmic binding protein-like II"/>
    <property type="match status" value="1"/>
</dbReference>
<keyword evidence="3" id="KW-0732">Signal</keyword>
<evidence type="ECO:0000256" key="2">
    <source>
        <dbReference type="ARBA" id="ARBA00022723"/>
    </source>
</evidence>
<dbReference type="PANTHER" id="PTHR30632:SF0">
    <property type="entry name" value="SULFATE-BINDING PROTEIN"/>
    <property type="match status" value="1"/>
</dbReference>
<keyword evidence="5" id="KW-1185">Reference proteome</keyword>
<dbReference type="PIRSF" id="PIRSF004846">
    <property type="entry name" value="ModA"/>
    <property type="match status" value="1"/>
</dbReference>
<dbReference type="Gene3D" id="3.40.190.10">
    <property type="entry name" value="Periplasmic binding protein-like II"/>
    <property type="match status" value="2"/>
</dbReference>
<evidence type="ECO:0000313" key="4">
    <source>
        <dbReference type="EMBL" id="UUI73882.1"/>
    </source>
</evidence>
<dbReference type="InterPro" id="IPR005950">
    <property type="entry name" value="ModA"/>
</dbReference>
<gene>
    <name evidence="4" type="primary">modA</name>
    <name evidence="4" type="ORF">NP064_08465</name>
</gene>
<evidence type="ECO:0000313" key="5">
    <source>
        <dbReference type="Proteomes" id="UP001316189"/>
    </source>
</evidence>
<dbReference type="Proteomes" id="UP001316189">
    <property type="component" value="Chromosome"/>
</dbReference>
<dbReference type="EMBL" id="CP101988">
    <property type="protein sequence ID" value="UUI73882.1"/>
    <property type="molecule type" value="Genomic_DNA"/>
</dbReference>
<keyword evidence="2" id="KW-0479">Metal-binding</keyword>
<comment type="similarity">
    <text evidence="1">Belongs to the bacterial solute-binding protein ModA family.</text>
</comment>
<dbReference type="NCBIfam" id="TIGR01256">
    <property type="entry name" value="modA"/>
    <property type="match status" value="1"/>
</dbReference>
<evidence type="ECO:0000256" key="1">
    <source>
        <dbReference type="ARBA" id="ARBA00009175"/>
    </source>
</evidence>
<name>A0ABY5KX92_9CELL</name>
<dbReference type="Pfam" id="PF13531">
    <property type="entry name" value="SBP_bac_11"/>
    <property type="match status" value="1"/>
</dbReference>
<evidence type="ECO:0000256" key="3">
    <source>
        <dbReference type="ARBA" id="ARBA00022729"/>
    </source>
</evidence>
<dbReference type="InterPro" id="IPR050682">
    <property type="entry name" value="ModA/WtpA"/>
</dbReference>
<dbReference type="RefSeq" id="WP_227569211.1">
    <property type="nucleotide sequence ID" value="NZ_CP101988.1"/>
</dbReference>
<proteinExistence type="inferred from homology"/>
<sequence length="281" mass="27777">MRTTTSRRARSTALTGGGRRWGSGVVAIATLALALGACASQPTGPGGGPDEDPATAATGELRVMAAASLAAVFDELAALYVAENPGAEAPVITYDGSSTLVTQLIEGAEAEVFASADQANMAKAVEAGLVQGAPAVFATNVLQIAVAPGNPAGIESLADLADPALQVVLCAPEVPCGAASATAFAAAGVSVAPASEEQNVTAVLTKVVLGEADAGLVYATDVLVTHGGVDGVAFEEQATAVNRYVIGELDRASSPDARAFVDLVLSPAGQRVLAAHGFGPA</sequence>
<protein>
    <submittedName>
        <fullName evidence="4">Molybdate ABC transporter substrate-binding protein</fullName>
    </submittedName>
</protein>